<name>A0A6P8XME9_DROAB</name>
<dbReference type="Pfam" id="PF00651">
    <property type="entry name" value="BTB"/>
    <property type="match status" value="1"/>
</dbReference>
<dbReference type="RefSeq" id="XP_034114138.1">
    <property type="nucleotide sequence ID" value="XM_034258247.2"/>
</dbReference>
<keyword evidence="3" id="KW-1185">Reference proteome</keyword>
<dbReference type="InterPro" id="IPR011333">
    <property type="entry name" value="SKP1/BTB/POZ_sf"/>
</dbReference>
<feature type="compositionally biased region" description="Polar residues" evidence="1">
    <location>
        <begin position="11"/>
        <end position="22"/>
    </location>
</feature>
<dbReference type="InterPro" id="IPR000210">
    <property type="entry name" value="BTB/POZ_dom"/>
</dbReference>
<feature type="compositionally biased region" description="Polar residues" evidence="1">
    <location>
        <begin position="57"/>
        <end position="78"/>
    </location>
</feature>
<dbReference type="AlphaFoldDB" id="A0A6P8XME9"/>
<dbReference type="CDD" id="cd18186">
    <property type="entry name" value="BTB_POZ_ZBTB_KLHL-like"/>
    <property type="match status" value="1"/>
</dbReference>
<feature type="region of interest" description="Disordered" evidence="1">
    <location>
        <begin position="1"/>
        <end position="110"/>
    </location>
</feature>
<reference evidence="4" key="1">
    <citation type="submission" date="2025-08" db="UniProtKB">
        <authorList>
            <consortium name="RefSeq"/>
        </authorList>
    </citation>
    <scope>IDENTIFICATION</scope>
    <source>
        <strain evidence="4">15112-1751.03</strain>
        <tissue evidence="4">Whole Adult</tissue>
    </source>
</reference>
<gene>
    <name evidence="4" type="primary">LOC117574410</name>
</gene>
<feature type="compositionally biased region" description="Low complexity" evidence="1">
    <location>
        <begin position="84"/>
        <end position="101"/>
    </location>
</feature>
<dbReference type="Proteomes" id="UP000515160">
    <property type="component" value="Chromosome 2R"/>
</dbReference>
<dbReference type="OrthoDB" id="7881854at2759"/>
<dbReference type="PANTHER" id="PTHR24413">
    <property type="entry name" value="SPECKLE-TYPE POZ PROTEIN"/>
    <property type="match status" value="1"/>
</dbReference>
<dbReference type="PROSITE" id="PS50097">
    <property type="entry name" value="BTB"/>
    <property type="match status" value="1"/>
</dbReference>
<accession>A0A6P8XME9</accession>
<evidence type="ECO:0000256" key="1">
    <source>
        <dbReference type="SAM" id="MobiDB-lite"/>
    </source>
</evidence>
<dbReference type="GeneID" id="117574410"/>
<organism evidence="3 4">
    <name type="scientific">Drosophila albomicans</name>
    <name type="common">Fruit fly</name>
    <dbReference type="NCBI Taxonomy" id="7291"/>
    <lineage>
        <taxon>Eukaryota</taxon>
        <taxon>Metazoa</taxon>
        <taxon>Ecdysozoa</taxon>
        <taxon>Arthropoda</taxon>
        <taxon>Hexapoda</taxon>
        <taxon>Insecta</taxon>
        <taxon>Pterygota</taxon>
        <taxon>Neoptera</taxon>
        <taxon>Endopterygota</taxon>
        <taxon>Diptera</taxon>
        <taxon>Brachycera</taxon>
        <taxon>Muscomorpha</taxon>
        <taxon>Ephydroidea</taxon>
        <taxon>Drosophilidae</taxon>
        <taxon>Drosophila</taxon>
    </lineage>
</organism>
<evidence type="ECO:0000259" key="2">
    <source>
        <dbReference type="PROSITE" id="PS50097"/>
    </source>
</evidence>
<protein>
    <submittedName>
        <fullName evidence="4">Uncharacterized protein LOC117574410</fullName>
    </submittedName>
</protein>
<dbReference type="SUPFAM" id="SSF54695">
    <property type="entry name" value="POZ domain"/>
    <property type="match status" value="1"/>
</dbReference>
<dbReference type="SMART" id="SM00225">
    <property type="entry name" value="BTB"/>
    <property type="match status" value="1"/>
</dbReference>
<proteinExistence type="predicted"/>
<dbReference type="Gene3D" id="3.30.710.10">
    <property type="entry name" value="Potassium Channel Kv1.1, Chain A"/>
    <property type="match status" value="1"/>
</dbReference>
<evidence type="ECO:0000313" key="4">
    <source>
        <dbReference type="RefSeq" id="XP_034114138.1"/>
    </source>
</evidence>
<feature type="domain" description="BTB" evidence="2">
    <location>
        <begin position="132"/>
        <end position="201"/>
    </location>
</feature>
<evidence type="ECO:0000313" key="3">
    <source>
        <dbReference type="Proteomes" id="UP000515160"/>
    </source>
</evidence>
<sequence>MSDSRRGSKDSAPNSPKPAQSPKQDETFPKSPIRSEPQSIRPSISLDEKPQEEINPIQRNSIPKSNNESAAVSGSTSPKAEVQSSSKSPTPNKTPTAPTSKRTSVERVSTRQRRLEYFRSGIDADCEVHVPQNADLQQGGNVCYKKFPCHRIFLATASEKLEQDILKNKQWNGVLQINGVSPESVEIFLEYIYTFEISSSQADLRIIGDIYILSTAYDMPELLITFSKQLKNVDWPLDDIIPAFNLAFQHNMLDLESACLAKILEQTAQLKGHQSIMKLQIYAFNYLVQHWKVTETLATGELIQLLQKYQRENDLNFKNTKQFPHFSKICQYFPDVLLDADGIIHIK</sequence>